<dbReference type="EMBL" id="CP117167">
    <property type="protein sequence ID" value="WCT14259.1"/>
    <property type="molecule type" value="Genomic_DNA"/>
</dbReference>
<dbReference type="Pfam" id="PF02601">
    <property type="entry name" value="Exonuc_VII_L"/>
    <property type="match status" value="1"/>
</dbReference>
<keyword evidence="3 5" id="KW-0378">Hydrolase</keyword>
<sequence length="459" mass="50942">MSLDTATPIRLSELAGIIYQVIDEVFKQQSFWVVADIANHSFKPASSHHYFDLVEKDQGSAALISRIPTRSWADGSSRIAAFEQATGQKFGNDLRVLVQVSIFYHAVYGLQLTLTDIDTGFTLGALEQQKQATLLRLVKDNTEHIRLNNGVYSTSNQQLRLPAVIQNIAVISSSTSAGLEDFLHTLNNNAFNYRFRTDTYNSVVQGELNAQVVVDQLIAIYNAQNDYDAVVLIRGGGAQTDLLLFEQYSIGRAIARFPIPVITGIGHQKNETVADLMAHTAVKTPTKAAEMIVAHNRAFSDELLSFEKNMIIRSQQILARQNRLLSQVSQQFLTGAGHYLSAQKQDLSALSSVLARRPGQMLYEKQKDLQSMVGRMGYASQYFLKTEQGHINNYAALIRLMSPENVMKKGFALIRQNGKIISDPASVSPGNQIDIILAGEEIEVIVNNKKAYDGRDFNL</sequence>
<keyword evidence="2 5" id="KW-0540">Nuclease</keyword>
<dbReference type="InterPro" id="IPR003753">
    <property type="entry name" value="Exonuc_VII_L"/>
</dbReference>
<evidence type="ECO:0000256" key="1">
    <source>
        <dbReference type="ARBA" id="ARBA00022490"/>
    </source>
</evidence>
<dbReference type="Proteomes" id="UP001216139">
    <property type="component" value="Chromosome"/>
</dbReference>
<evidence type="ECO:0000313" key="9">
    <source>
        <dbReference type="Proteomes" id="UP001216139"/>
    </source>
</evidence>
<gene>
    <name evidence="8" type="primary">xseA</name>
    <name evidence="8" type="ORF">PQO05_09970</name>
</gene>
<comment type="similarity">
    <text evidence="5">Belongs to the XseA family.</text>
</comment>
<name>A0ABY7TDN4_9SPHI</name>
<accession>A0ABY7TDN4</accession>
<dbReference type="PANTHER" id="PTHR30008:SF0">
    <property type="entry name" value="EXODEOXYRIBONUCLEASE 7 LARGE SUBUNIT"/>
    <property type="match status" value="1"/>
</dbReference>
<feature type="domain" description="OB-fold nucleic acid binding" evidence="7">
    <location>
        <begin position="10"/>
        <end position="117"/>
    </location>
</feature>
<keyword evidence="1" id="KW-0963">Cytoplasm</keyword>
<dbReference type="Pfam" id="PF13742">
    <property type="entry name" value="tRNA_anti_2"/>
    <property type="match status" value="1"/>
</dbReference>
<comment type="catalytic activity">
    <reaction evidence="5">
        <text>Exonucleolytic cleavage in either 5'- to 3'- or 3'- to 5'-direction to yield nucleoside 5'-phosphates.</text>
        <dbReference type="EC" id="3.1.11.6"/>
    </reaction>
</comment>
<dbReference type="RefSeq" id="WP_273632634.1">
    <property type="nucleotide sequence ID" value="NZ_CP117167.1"/>
</dbReference>
<reference evidence="8 9" key="1">
    <citation type="submission" date="2023-02" db="EMBL/GenBank/DDBJ databases">
        <title>Genome sequence of Mucilaginibacter jinjuensis strain KACC 16571.</title>
        <authorList>
            <person name="Kim S."/>
            <person name="Heo J."/>
            <person name="Kwon S.-W."/>
        </authorList>
    </citation>
    <scope>NUCLEOTIDE SEQUENCE [LARGE SCALE GENOMIC DNA]</scope>
    <source>
        <strain evidence="8 9">KACC 16571</strain>
    </source>
</reference>
<evidence type="ECO:0000259" key="7">
    <source>
        <dbReference type="Pfam" id="PF13742"/>
    </source>
</evidence>
<dbReference type="InterPro" id="IPR025824">
    <property type="entry name" value="OB-fold_nuc-bd_dom"/>
</dbReference>
<keyword evidence="4 5" id="KW-0269">Exonuclease</keyword>
<dbReference type="InterPro" id="IPR020579">
    <property type="entry name" value="Exonuc_VII_lsu_C"/>
</dbReference>
<protein>
    <recommendedName>
        <fullName evidence="5">Exodeoxyribonuclease 7 large subunit</fullName>
        <ecNumber evidence="5">3.1.11.6</ecNumber>
    </recommendedName>
</protein>
<keyword evidence="9" id="KW-1185">Reference proteome</keyword>
<dbReference type="EC" id="3.1.11.6" evidence="5"/>
<evidence type="ECO:0000256" key="2">
    <source>
        <dbReference type="ARBA" id="ARBA00022722"/>
    </source>
</evidence>
<evidence type="ECO:0000256" key="5">
    <source>
        <dbReference type="RuleBase" id="RU004355"/>
    </source>
</evidence>
<dbReference type="NCBIfam" id="TIGR00237">
    <property type="entry name" value="xseA"/>
    <property type="match status" value="1"/>
</dbReference>
<organism evidence="8 9">
    <name type="scientific">Mucilaginibacter jinjuensis</name>
    <dbReference type="NCBI Taxonomy" id="1176721"/>
    <lineage>
        <taxon>Bacteria</taxon>
        <taxon>Pseudomonadati</taxon>
        <taxon>Bacteroidota</taxon>
        <taxon>Sphingobacteriia</taxon>
        <taxon>Sphingobacteriales</taxon>
        <taxon>Sphingobacteriaceae</taxon>
        <taxon>Mucilaginibacter</taxon>
    </lineage>
</organism>
<dbReference type="GO" id="GO:0008855">
    <property type="term" value="F:exodeoxyribonuclease VII activity"/>
    <property type="evidence" value="ECO:0007669"/>
    <property type="project" value="UniProtKB-EC"/>
</dbReference>
<evidence type="ECO:0000256" key="4">
    <source>
        <dbReference type="ARBA" id="ARBA00022839"/>
    </source>
</evidence>
<proteinExistence type="inferred from homology"/>
<evidence type="ECO:0000256" key="3">
    <source>
        <dbReference type="ARBA" id="ARBA00022801"/>
    </source>
</evidence>
<dbReference type="CDD" id="cd04489">
    <property type="entry name" value="ExoVII_LU_OBF"/>
    <property type="match status" value="1"/>
</dbReference>
<evidence type="ECO:0000313" key="8">
    <source>
        <dbReference type="EMBL" id="WCT14259.1"/>
    </source>
</evidence>
<feature type="domain" description="Exonuclease VII large subunit C-terminal" evidence="6">
    <location>
        <begin position="155"/>
        <end position="444"/>
    </location>
</feature>
<evidence type="ECO:0000259" key="6">
    <source>
        <dbReference type="Pfam" id="PF02601"/>
    </source>
</evidence>
<comment type="subcellular location">
    <subcellularLocation>
        <location evidence="5">Cytoplasm</location>
    </subcellularLocation>
</comment>
<dbReference type="PANTHER" id="PTHR30008">
    <property type="entry name" value="EXODEOXYRIBONUCLEASE 7 LARGE SUBUNIT"/>
    <property type="match status" value="1"/>
</dbReference>